<reference evidence="2 3" key="1">
    <citation type="journal article" date="2012" name="J. Bacteriol.">
        <title>Genome sequence of Sphingobium indicum B90A, a hexachlorocyclohexane-degrading bacterium.</title>
        <authorList>
            <person name="Anand S."/>
            <person name="Sangwan N."/>
            <person name="Lata P."/>
            <person name="Kaur J."/>
            <person name="Dua A."/>
            <person name="Singh A.K."/>
            <person name="Verma M."/>
            <person name="Kaur J."/>
            <person name="Khurana J.P."/>
            <person name="Khurana P."/>
            <person name="Mathur S."/>
            <person name="Lal R."/>
        </authorList>
    </citation>
    <scope>NUCLEOTIDE SEQUENCE [LARGE SCALE GENOMIC DNA]</scope>
    <source>
        <strain evidence="3">DSM 16412 / CCM 7286 / MTCC 6364 / B90A</strain>
    </source>
</reference>
<dbReference type="RefSeq" id="WP_007687430.1">
    <property type="nucleotide sequence ID" value="NZ_CP013070.1"/>
</dbReference>
<evidence type="ECO:0000313" key="2">
    <source>
        <dbReference type="EMBL" id="APL93076.1"/>
    </source>
</evidence>
<evidence type="ECO:0000313" key="3">
    <source>
        <dbReference type="Proteomes" id="UP000004550"/>
    </source>
</evidence>
<dbReference type="Proteomes" id="UP000004550">
    <property type="component" value="Chromosome"/>
</dbReference>
<dbReference type="AlphaFoldDB" id="A0A1L5BJW8"/>
<proteinExistence type="predicted"/>
<keyword evidence="1" id="KW-1133">Transmembrane helix</keyword>
<accession>A0A1L5BJW8</accession>
<feature type="transmembrane region" description="Helical" evidence="1">
    <location>
        <begin position="12"/>
        <end position="34"/>
    </location>
</feature>
<evidence type="ECO:0000256" key="1">
    <source>
        <dbReference type="SAM" id="Phobius"/>
    </source>
</evidence>
<feature type="transmembrane region" description="Helical" evidence="1">
    <location>
        <begin position="40"/>
        <end position="62"/>
    </location>
</feature>
<dbReference type="KEGG" id="sinb:SIDU_00160"/>
<name>A0A1L5BJW8_SPHIB</name>
<gene>
    <name evidence="2" type="ORF">SIDU_00160</name>
</gene>
<dbReference type="EMBL" id="CP013070">
    <property type="protein sequence ID" value="APL93076.1"/>
    <property type="molecule type" value="Genomic_DNA"/>
</dbReference>
<keyword evidence="1" id="KW-0472">Membrane</keyword>
<keyword evidence="1" id="KW-0812">Transmembrane</keyword>
<sequence length="188" mass="20636">MTIALRLTHLALAYSGALLLGFLLYLALIVSPVFSGMPILFYRGIAAAAVTAPLLALLLAIVGRRAAWLDLSTIVGAMALSLAFNISFLIVFPVTFDRSVTMFLLARIEREDGLLDRAALEQVYTREYVGDMQQIERRIEEQSLSGNIRVEQGRIHMTAQGKRLLEGGRVIGGWFGADPRFLDAAAVR</sequence>
<feature type="transmembrane region" description="Helical" evidence="1">
    <location>
        <begin position="74"/>
        <end position="96"/>
    </location>
</feature>
<organism evidence="2 3">
    <name type="scientific">Sphingobium indicum (strain DSM 16412 / CCM 7286 / MTCC 6364 / B90A)</name>
    <dbReference type="NCBI Taxonomy" id="861109"/>
    <lineage>
        <taxon>Bacteria</taxon>
        <taxon>Pseudomonadati</taxon>
        <taxon>Pseudomonadota</taxon>
        <taxon>Alphaproteobacteria</taxon>
        <taxon>Sphingomonadales</taxon>
        <taxon>Sphingomonadaceae</taxon>
        <taxon>Sphingobium</taxon>
    </lineage>
</organism>
<protein>
    <submittedName>
        <fullName evidence="2">Uncharacterized protein</fullName>
    </submittedName>
</protein>